<dbReference type="OrthoDB" id="9785015at2"/>
<keyword evidence="2 6" id="KW-0500">Molybdenum</keyword>
<dbReference type="PROSITE" id="PS51257">
    <property type="entry name" value="PROKAR_LIPOPROTEIN"/>
    <property type="match status" value="1"/>
</dbReference>
<feature type="binding site" evidence="6">
    <location>
        <position position="60"/>
    </location>
    <ligand>
        <name>molybdate</name>
        <dbReference type="ChEBI" id="CHEBI:36264"/>
    </ligand>
</feature>
<dbReference type="GO" id="GO:1901359">
    <property type="term" value="F:tungstate binding"/>
    <property type="evidence" value="ECO:0007669"/>
    <property type="project" value="UniProtKB-ARBA"/>
</dbReference>
<dbReference type="GO" id="GO:0030973">
    <property type="term" value="F:molybdate ion binding"/>
    <property type="evidence" value="ECO:0007669"/>
    <property type="project" value="InterPro"/>
</dbReference>
<dbReference type="GO" id="GO:0015689">
    <property type="term" value="P:molybdate ion transport"/>
    <property type="evidence" value="ECO:0007669"/>
    <property type="project" value="InterPro"/>
</dbReference>
<evidence type="ECO:0000256" key="7">
    <source>
        <dbReference type="SAM" id="SignalP"/>
    </source>
</evidence>
<keyword evidence="9" id="KW-1185">Reference proteome</keyword>
<dbReference type="GO" id="GO:0046872">
    <property type="term" value="F:metal ion binding"/>
    <property type="evidence" value="ECO:0007669"/>
    <property type="project" value="UniProtKB-KW"/>
</dbReference>
<dbReference type="Gene3D" id="3.40.190.10">
    <property type="entry name" value="Periplasmic binding protein-like II"/>
    <property type="match status" value="2"/>
</dbReference>
<name>A0A4R6GFS2_9BURK</name>
<accession>A0A4R6GFS2</accession>
<organism evidence="8 9">
    <name type="scientific">Herminiimonas fonticola</name>
    <dbReference type="NCBI Taxonomy" id="303380"/>
    <lineage>
        <taxon>Bacteria</taxon>
        <taxon>Pseudomonadati</taxon>
        <taxon>Pseudomonadota</taxon>
        <taxon>Betaproteobacteria</taxon>
        <taxon>Burkholderiales</taxon>
        <taxon>Oxalobacteraceae</taxon>
        <taxon>Herminiimonas</taxon>
    </lineage>
</organism>
<evidence type="ECO:0000313" key="9">
    <source>
        <dbReference type="Proteomes" id="UP000294737"/>
    </source>
</evidence>
<evidence type="ECO:0000256" key="4">
    <source>
        <dbReference type="ARBA" id="ARBA00022729"/>
    </source>
</evidence>
<proteinExistence type="inferred from homology"/>
<keyword evidence="3 6" id="KW-0479">Metal-binding</keyword>
<evidence type="ECO:0000256" key="6">
    <source>
        <dbReference type="PIRSR" id="PIRSR004846-1"/>
    </source>
</evidence>
<feature type="binding site" evidence="6">
    <location>
        <position position="168"/>
    </location>
    <ligand>
        <name>molybdate</name>
        <dbReference type="ChEBI" id="CHEBI:36264"/>
    </ligand>
</feature>
<dbReference type="FunFam" id="3.40.190.10:FF:000035">
    <property type="entry name" value="Molybdate ABC transporter substrate-binding protein"/>
    <property type="match status" value="1"/>
</dbReference>
<dbReference type="Pfam" id="PF13531">
    <property type="entry name" value="SBP_bac_11"/>
    <property type="match status" value="1"/>
</dbReference>
<feature type="chain" id="PRO_5020942937" evidence="7">
    <location>
        <begin position="24"/>
        <end position="251"/>
    </location>
</feature>
<dbReference type="EMBL" id="SNWF01000004">
    <property type="protein sequence ID" value="TDN93716.1"/>
    <property type="molecule type" value="Genomic_DNA"/>
</dbReference>
<gene>
    <name evidence="8" type="ORF">EV677_0246</name>
</gene>
<dbReference type="PANTHER" id="PTHR30632:SF14">
    <property type="entry name" value="TUNGSTATE_MOLYBDATE_CHROMATE-BINDING PROTEIN MODA"/>
    <property type="match status" value="1"/>
</dbReference>
<comment type="similarity">
    <text evidence="1">Belongs to the bacterial solute-binding protein ModA family.</text>
</comment>
<reference evidence="8 9" key="1">
    <citation type="submission" date="2019-03" db="EMBL/GenBank/DDBJ databases">
        <title>Genomic Encyclopedia of Type Strains, Phase IV (KMG-IV): sequencing the most valuable type-strain genomes for metagenomic binning, comparative biology and taxonomic classification.</title>
        <authorList>
            <person name="Goeker M."/>
        </authorList>
    </citation>
    <scope>NUCLEOTIDE SEQUENCE [LARGE SCALE GENOMIC DNA]</scope>
    <source>
        <strain evidence="8 9">DSM 18555</strain>
    </source>
</reference>
<keyword evidence="4 7" id="KW-0732">Signal</keyword>
<protein>
    <submittedName>
        <fullName evidence="8">Molybdate transport system substrate-binding protein</fullName>
    </submittedName>
</protein>
<evidence type="ECO:0000313" key="8">
    <source>
        <dbReference type="EMBL" id="TDN93716.1"/>
    </source>
</evidence>
<comment type="subunit">
    <text evidence="5">The complex is composed of two ATP-binding proteins (ModC), two transmembrane proteins (ModB) and a solute-binding protein (ModA).</text>
</comment>
<dbReference type="InterPro" id="IPR044084">
    <property type="entry name" value="AvModA-like_subst-bd"/>
</dbReference>
<dbReference type="NCBIfam" id="TIGR01256">
    <property type="entry name" value="modA"/>
    <property type="match status" value="1"/>
</dbReference>
<dbReference type="InterPro" id="IPR050682">
    <property type="entry name" value="ModA/WtpA"/>
</dbReference>
<evidence type="ECO:0000256" key="5">
    <source>
        <dbReference type="ARBA" id="ARBA00062515"/>
    </source>
</evidence>
<evidence type="ECO:0000256" key="3">
    <source>
        <dbReference type="ARBA" id="ARBA00022723"/>
    </source>
</evidence>
<feature type="signal peptide" evidence="7">
    <location>
        <begin position="1"/>
        <end position="23"/>
    </location>
</feature>
<sequence length="251" mass="26761">MKKISRTLMASLLSLGVSCAAQAEEVQVAVAANFTAPMKVIAADFEKATGHKIVTTFGATGKFYAQIQNGAPFDVFLAADDETPAKLEKENGTVAGSRFTYATGKLVLWSAKSDYVDAKGEILKKNTFAHIALATPKLAPYGLAAEEAMKKLGVYDALQPKFVQGESIGQTFTFVSTGNAELGFVALSQVYEGGKIKSGSGWIVPANLHNPICQDAVILTKGKDNKAAAEFTKYLQSESVKTVIRSFGYDL</sequence>
<evidence type="ECO:0000256" key="1">
    <source>
        <dbReference type="ARBA" id="ARBA00009175"/>
    </source>
</evidence>
<dbReference type="Proteomes" id="UP000294737">
    <property type="component" value="Unassembled WGS sequence"/>
</dbReference>
<dbReference type="InterPro" id="IPR005950">
    <property type="entry name" value="ModA"/>
</dbReference>
<dbReference type="PIRSF" id="PIRSF004846">
    <property type="entry name" value="ModA"/>
    <property type="match status" value="1"/>
</dbReference>
<evidence type="ECO:0000256" key="2">
    <source>
        <dbReference type="ARBA" id="ARBA00022505"/>
    </source>
</evidence>
<comment type="caution">
    <text evidence="8">The sequence shown here is derived from an EMBL/GenBank/DDBJ whole genome shotgun (WGS) entry which is preliminary data.</text>
</comment>
<dbReference type="RefSeq" id="WP_112990425.1">
    <property type="nucleotide sequence ID" value="NZ_PTLZ01000001.1"/>
</dbReference>
<dbReference type="AlphaFoldDB" id="A0A4R6GFS2"/>
<dbReference type="PANTHER" id="PTHR30632">
    <property type="entry name" value="MOLYBDATE-BINDING PERIPLASMIC PROTEIN"/>
    <property type="match status" value="1"/>
</dbReference>
<dbReference type="SUPFAM" id="SSF53850">
    <property type="entry name" value="Periplasmic binding protein-like II"/>
    <property type="match status" value="1"/>
</dbReference>
<dbReference type="CDD" id="cd13539">
    <property type="entry name" value="PBP2_AvModA"/>
    <property type="match status" value="1"/>
</dbReference>